<reference evidence="1" key="1">
    <citation type="journal article" date="2015" name="Nature">
        <title>Complex archaea that bridge the gap between prokaryotes and eukaryotes.</title>
        <authorList>
            <person name="Spang A."/>
            <person name="Saw J.H."/>
            <person name="Jorgensen S.L."/>
            <person name="Zaremba-Niedzwiedzka K."/>
            <person name="Martijn J."/>
            <person name="Lind A.E."/>
            <person name="van Eijk R."/>
            <person name="Schleper C."/>
            <person name="Guy L."/>
            <person name="Ettema T.J."/>
        </authorList>
    </citation>
    <scope>NUCLEOTIDE SEQUENCE</scope>
</reference>
<name>A0A0F9UCH3_9ZZZZ</name>
<accession>A0A0F9UCH3</accession>
<proteinExistence type="predicted"/>
<protein>
    <submittedName>
        <fullName evidence="1">Uncharacterized protein</fullName>
    </submittedName>
</protein>
<dbReference type="AlphaFoldDB" id="A0A0F9UCH3"/>
<comment type="caution">
    <text evidence="1">The sequence shown here is derived from an EMBL/GenBank/DDBJ whole genome shotgun (WGS) entry which is preliminary data.</text>
</comment>
<evidence type="ECO:0000313" key="1">
    <source>
        <dbReference type="EMBL" id="KKN85087.1"/>
    </source>
</evidence>
<sequence>MTVRHFTDDDYGLVIRKDYVLLCLKYIASDGTVKTKQPTWRYHTESGLQTALIHAKAQRAKLLKLPEFKAYIAKVAANPSGAIRTRAIRTHRGIEDNVVPGLMRVYPSVTRRKLKDGEIREYLSISAFVPTGMSKPYQQRAWSVSKFGLSDALHRAAKWQTLALGTEMPNPLVMAKAEAFLRRRYANMLSGRTDLRSRSRS</sequence>
<dbReference type="EMBL" id="LAZR01000163">
    <property type="protein sequence ID" value="KKN85087.1"/>
    <property type="molecule type" value="Genomic_DNA"/>
</dbReference>
<gene>
    <name evidence="1" type="ORF">LCGC14_0282560</name>
</gene>
<organism evidence="1">
    <name type="scientific">marine sediment metagenome</name>
    <dbReference type="NCBI Taxonomy" id="412755"/>
    <lineage>
        <taxon>unclassified sequences</taxon>
        <taxon>metagenomes</taxon>
        <taxon>ecological metagenomes</taxon>
    </lineage>
</organism>